<keyword evidence="3" id="KW-1185">Reference proteome</keyword>
<keyword evidence="1" id="KW-0812">Transmembrane</keyword>
<dbReference type="Proteomes" id="UP001235712">
    <property type="component" value="Unassembled WGS sequence"/>
</dbReference>
<keyword evidence="1" id="KW-0472">Membrane</keyword>
<feature type="transmembrane region" description="Helical" evidence="1">
    <location>
        <begin position="603"/>
        <end position="622"/>
    </location>
</feature>
<evidence type="ECO:0000256" key="1">
    <source>
        <dbReference type="SAM" id="Phobius"/>
    </source>
</evidence>
<sequence>MLLERLTQAAREGTLLDLAGPEAFDARRPDVIWTPEREVTAASLIGLLTATEGVHPRGVRVRGARIVGDLDWEWQHLRVPLSLSDCALESPMRLDQASVTGLSLIRCRVPGLSAGQLRSSSGLRLSRSTFDDTVVLRDAVVEGDVALGGATITPSRRHQSAPVALDAHRLRLAGSLVLEHRFHALGTVNLSGAHIGGSLRGSGGHLENPGHNALTASDAQVLGNVHLSNGFRSQGRVTFNRTRIEGNLSCDGGTFENPDGDALAAERVSIGGALQMRGPFRSRGRVRLDGIRVGGNLDCSNGEFDSAGSSDCLQAAGSHIEGNVVLRGRFRATGRIDLDDARIGGALDCDGATLVNPTGQALRAMNLTAGGTVRFDDEDTTAHFSAEGSVCLNGARVRGSVVCAGGSFVSPDGPGGTALDLSDTEIDGSVWITQNATVRGILRLTRGRIRGDLSFRDSTLDGSFKGRGMRLAGNFSWARSPARPQRVDLRRASVGQIDDDESSWPRAGGLLIDGFTYDRLSTRAPGSPAQRLEWIRRQPGFVPESYQQLVAVYRRNGQLAEATVVAMAQQDDLRRRGDLHAPARLWNWFIGRSIGHGYRPARAAWALVAVYLVTFLVVWLGARSDAFLQTGDTAPVPSVTSSRCGPEYPCFVPAAYALESIVPILNLHQRDKWQPVSTTVADRALRDWLFLSTVLGYAGTTLLAAGLSGLARKT</sequence>
<reference evidence="2 3" key="1">
    <citation type="submission" date="2023-07" db="EMBL/GenBank/DDBJ databases">
        <title>Sequencing the genomes of 1000 actinobacteria strains.</title>
        <authorList>
            <person name="Klenk H.-P."/>
        </authorList>
    </citation>
    <scope>NUCLEOTIDE SEQUENCE [LARGE SCALE GENOMIC DNA]</scope>
    <source>
        <strain evidence="2 3">DSM 44388</strain>
    </source>
</reference>
<evidence type="ECO:0000313" key="3">
    <source>
        <dbReference type="Proteomes" id="UP001235712"/>
    </source>
</evidence>
<proteinExistence type="predicted"/>
<gene>
    <name evidence="2" type="ORF">J2S57_006257</name>
</gene>
<dbReference type="EMBL" id="JAUSQZ010000001">
    <property type="protein sequence ID" value="MDP9830508.1"/>
    <property type="molecule type" value="Genomic_DNA"/>
</dbReference>
<organism evidence="2 3">
    <name type="scientific">Kineosporia succinea</name>
    <dbReference type="NCBI Taxonomy" id="84632"/>
    <lineage>
        <taxon>Bacteria</taxon>
        <taxon>Bacillati</taxon>
        <taxon>Actinomycetota</taxon>
        <taxon>Actinomycetes</taxon>
        <taxon>Kineosporiales</taxon>
        <taxon>Kineosporiaceae</taxon>
        <taxon>Kineosporia</taxon>
    </lineage>
</organism>
<name>A0ABT9PCT8_9ACTN</name>
<keyword evidence="1" id="KW-1133">Transmembrane helix</keyword>
<feature type="transmembrane region" description="Helical" evidence="1">
    <location>
        <begin position="688"/>
        <end position="711"/>
    </location>
</feature>
<dbReference type="RefSeq" id="WP_307249576.1">
    <property type="nucleotide sequence ID" value="NZ_JAUSQZ010000001.1"/>
</dbReference>
<accession>A0ABT9PCT8</accession>
<evidence type="ECO:0000313" key="2">
    <source>
        <dbReference type="EMBL" id="MDP9830508.1"/>
    </source>
</evidence>
<protein>
    <submittedName>
        <fullName evidence="2">Cytoskeletal protein CcmA (Bactofilin family)</fullName>
    </submittedName>
</protein>
<comment type="caution">
    <text evidence="2">The sequence shown here is derived from an EMBL/GenBank/DDBJ whole genome shotgun (WGS) entry which is preliminary data.</text>
</comment>